<dbReference type="SUPFAM" id="SSF48425">
    <property type="entry name" value="Sec7 domain"/>
    <property type="match status" value="1"/>
</dbReference>
<dbReference type="PROSITE" id="PS50190">
    <property type="entry name" value="SEC7"/>
    <property type="match status" value="1"/>
</dbReference>
<evidence type="ECO:0000256" key="1">
    <source>
        <dbReference type="SAM" id="Coils"/>
    </source>
</evidence>
<evidence type="ECO:0008006" key="7">
    <source>
        <dbReference type="Google" id="ProtNLM"/>
    </source>
</evidence>
<dbReference type="CDD" id="cd00171">
    <property type="entry name" value="Sec7"/>
    <property type="match status" value="1"/>
</dbReference>
<dbReference type="Gene3D" id="2.30.29.30">
    <property type="entry name" value="Pleckstrin-homology domain (PH domain)/Phosphotyrosine-binding domain (PTB)"/>
    <property type="match status" value="1"/>
</dbReference>
<dbReference type="InterPro" id="IPR000904">
    <property type="entry name" value="Sec7_dom"/>
</dbReference>
<feature type="domain" description="SEC7" evidence="4">
    <location>
        <begin position="124"/>
        <end position="317"/>
    </location>
</feature>
<comment type="caution">
    <text evidence="5">The sequence shown here is derived from an EMBL/GenBank/DDBJ whole genome shotgun (WGS) entry which is preliminary data.</text>
</comment>
<dbReference type="InterPro" id="IPR041681">
    <property type="entry name" value="PH_9"/>
</dbReference>
<feature type="coiled-coil region" evidence="1">
    <location>
        <begin position="687"/>
        <end position="714"/>
    </location>
</feature>
<dbReference type="Proteomes" id="UP000252139">
    <property type="component" value="Unassembled WGS sequence"/>
</dbReference>
<evidence type="ECO:0000313" key="5">
    <source>
        <dbReference type="EMBL" id="RCH84202.1"/>
    </source>
</evidence>
<accession>A0A367J2N6</accession>
<dbReference type="Gene3D" id="1.10.1000.11">
    <property type="entry name" value="Arf Nucleotide-binding Site Opener,domain 2"/>
    <property type="match status" value="1"/>
</dbReference>
<dbReference type="InterPro" id="IPR023394">
    <property type="entry name" value="Sec7_C_sf"/>
</dbReference>
<organism evidence="5 6">
    <name type="scientific">Rhizopus azygosporus</name>
    <name type="common">Rhizopus microsporus var. azygosporus</name>
    <dbReference type="NCBI Taxonomy" id="86630"/>
    <lineage>
        <taxon>Eukaryota</taxon>
        <taxon>Fungi</taxon>
        <taxon>Fungi incertae sedis</taxon>
        <taxon>Mucoromycota</taxon>
        <taxon>Mucoromycotina</taxon>
        <taxon>Mucoromycetes</taxon>
        <taxon>Mucorales</taxon>
        <taxon>Mucorineae</taxon>
        <taxon>Rhizopodaceae</taxon>
        <taxon>Rhizopus</taxon>
    </lineage>
</organism>
<dbReference type="PANTHER" id="PTHR10663:SF373">
    <property type="entry name" value="PH AND SEC7 DOMAIN-CONTAINING PROTEIN C11E3.11C"/>
    <property type="match status" value="1"/>
</dbReference>
<dbReference type="EMBL" id="PJQL01002433">
    <property type="protein sequence ID" value="RCH84202.1"/>
    <property type="molecule type" value="Genomic_DNA"/>
</dbReference>
<sequence>MEVNEFQLCGFSQYNHGSSSRAMPLKQPPNAFSKSLKSFFNKLRSIHQGVDTRASNQHDTHPNHHKPTLVPSQSLYLKRNNGQSLVRDKRSFRYSLDLSTIFDSDSVIRQCQNNAIIDNGSTKKERRRSSRRSSIVSSIYSVFNSTETKTYSSQGMMDEPILEVNENRMENDMDGACDSLTKDVQDKLWNEDTSFCPKEKISEWLGTNEPFRAQVLKLYMKNFDFTNKQLEEAFRILCSKLYFKAESQQLDRIIEAFANRFYDCNPTTIFHSVDIIHTVSYSLLLLNTDLHVVSDQGSKMTRSSFVKNTMDTVQSLRFPHLHSQRKRVGSFSSSDSCSMRRRSVSISSPSFGSQSFKSIMDDPSSHSFSNNGTLFQKLDTLKSNISWKSSTSSYHRSTQDGLTRMQKTWLSDIEALLKDMYNSIKTQSISQADITESEQTANYQIYRSKTLPNDEERRAFRRRRGHSVISEKFAAFNELPPQRRLTEPSPIVHPIAFQNCKQGIVMRKHVMETTDKKAKHRQWQLCYLMMTETEMVMYKPIQKNDTKGKKRKSMSLWAKAASTPFSLQEVISNDTNEWHPDLSQPPMDVVQLHHCYATSTLPLGWNGNRPHVFRVETAEGGLWLFESTDVFAKQAWVESINLTAATISKPPIQGAVCNIDYGWGTRGVTITHIPVWYPPTPCMIKSNRTLEEQYQDLETQIKTLMQELNQHRSLKPCVDKKSITPAGNQAQALTNWNKKLQNITQELFKYRCYRDVLRQKITV</sequence>
<dbReference type="GO" id="GO:0005085">
    <property type="term" value="F:guanyl-nucleotide exchange factor activity"/>
    <property type="evidence" value="ECO:0007669"/>
    <property type="project" value="InterPro"/>
</dbReference>
<evidence type="ECO:0000259" key="3">
    <source>
        <dbReference type="PROSITE" id="PS50003"/>
    </source>
</evidence>
<keyword evidence="1" id="KW-0175">Coiled coil</keyword>
<dbReference type="OrthoDB" id="2157641at2759"/>
<dbReference type="Pfam" id="PF01369">
    <property type="entry name" value="Sec7"/>
    <property type="match status" value="1"/>
</dbReference>
<dbReference type="InterPro" id="IPR011993">
    <property type="entry name" value="PH-like_dom_sf"/>
</dbReference>
<gene>
    <name evidence="5" type="ORF">CU097_005885</name>
</gene>
<dbReference type="InterPro" id="IPR035999">
    <property type="entry name" value="Sec7_dom_sf"/>
</dbReference>
<dbReference type="Pfam" id="PF15410">
    <property type="entry name" value="PH_9"/>
    <property type="match status" value="1"/>
</dbReference>
<reference evidence="5 6" key="1">
    <citation type="journal article" date="2018" name="G3 (Bethesda)">
        <title>Phylogenetic and Phylogenomic Definition of Rhizopus Species.</title>
        <authorList>
            <person name="Gryganskyi A.P."/>
            <person name="Golan J."/>
            <person name="Dolatabadi S."/>
            <person name="Mondo S."/>
            <person name="Robb S."/>
            <person name="Idnurm A."/>
            <person name="Muszewska A."/>
            <person name="Steczkiewicz K."/>
            <person name="Masonjones S."/>
            <person name="Liao H.L."/>
            <person name="Gajdeczka M.T."/>
            <person name="Anike F."/>
            <person name="Vuek A."/>
            <person name="Anishchenko I.M."/>
            <person name="Voigt K."/>
            <person name="de Hoog G.S."/>
            <person name="Smith M.E."/>
            <person name="Heitman J."/>
            <person name="Vilgalys R."/>
            <person name="Stajich J.E."/>
        </authorList>
    </citation>
    <scope>NUCLEOTIDE SEQUENCE [LARGE SCALE GENOMIC DNA]</scope>
    <source>
        <strain evidence="5 6">CBS 357.93</strain>
    </source>
</reference>
<evidence type="ECO:0000259" key="4">
    <source>
        <dbReference type="PROSITE" id="PS50190"/>
    </source>
</evidence>
<feature type="domain" description="PH" evidence="3">
    <location>
        <begin position="498"/>
        <end position="645"/>
    </location>
</feature>
<keyword evidence="6" id="KW-1185">Reference proteome</keyword>
<dbReference type="AlphaFoldDB" id="A0A367J2N6"/>
<evidence type="ECO:0000313" key="6">
    <source>
        <dbReference type="Proteomes" id="UP000252139"/>
    </source>
</evidence>
<dbReference type="SUPFAM" id="SSF50729">
    <property type="entry name" value="PH domain-like"/>
    <property type="match status" value="1"/>
</dbReference>
<protein>
    <recommendedName>
        <fullName evidence="7">SEC7 domain-containing protein</fullName>
    </recommendedName>
</protein>
<feature type="region of interest" description="Disordered" evidence="2">
    <location>
        <begin position="51"/>
        <end position="71"/>
    </location>
</feature>
<dbReference type="InterPro" id="IPR001849">
    <property type="entry name" value="PH_domain"/>
</dbReference>
<dbReference type="STRING" id="86630.A0A367J2N6"/>
<dbReference type="GO" id="GO:0032012">
    <property type="term" value="P:regulation of ARF protein signal transduction"/>
    <property type="evidence" value="ECO:0007669"/>
    <property type="project" value="InterPro"/>
</dbReference>
<dbReference type="SMART" id="SM00233">
    <property type="entry name" value="PH"/>
    <property type="match status" value="1"/>
</dbReference>
<proteinExistence type="predicted"/>
<dbReference type="PROSITE" id="PS50003">
    <property type="entry name" value="PH_DOMAIN"/>
    <property type="match status" value="1"/>
</dbReference>
<dbReference type="PANTHER" id="PTHR10663">
    <property type="entry name" value="GUANYL-NUCLEOTIDE EXCHANGE FACTOR"/>
    <property type="match status" value="1"/>
</dbReference>
<dbReference type="SMART" id="SM00222">
    <property type="entry name" value="Sec7"/>
    <property type="match status" value="1"/>
</dbReference>
<name>A0A367J2N6_RHIAZ</name>
<evidence type="ECO:0000256" key="2">
    <source>
        <dbReference type="SAM" id="MobiDB-lite"/>
    </source>
</evidence>